<organism evidence="6 7">
    <name type="scientific">Fusobacterium periodonticum</name>
    <dbReference type="NCBI Taxonomy" id="860"/>
    <lineage>
        <taxon>Bacteria</taxon>
        <taxon>Fusobacteriati</taxon>
        <taxon>Fusobacteriota</taxon>
        <taxon>Fusobacteriia</taxon>
        <taxon>Fusobacteriales</taxon>
        <taxon>Fusobacteriaceae</taxon>
        <taxon>Fusobacterium</taxon>
    </lineage>
</organism>
<reference evidence="6 7" key="1">
    <citation type="submission" date="2018-03" db="EMBL/GenBank/DDBJ databases">
        <title>Complete Fusobacterium genomes using hybrid Minion sequencing.</title>
        <authorList>
            <person name="Slade D.J."/>
            <person name="Lahmers K."/>
        </authorList>
    </citation>
    <scope>NUCLEOTIDE SEQUENCE [LARGE SCALE GENOMIC DNA]</scope>
    <source>
        <strain evidence="6 7">2_1_31</strain>
    </source>
</reference>
<evidence type="ECO:0000313" key="7">
    <source>
        <dbReference type="Proteomes" id="UP000241472"/>
    </source>
</evidence>
<dbReference type="GO" id="GO:0003824">
    <property type="term" value="F:catalytic activity"/>
    <property type="evidence" value="ECO:0007669"/>
    <property type="project" value="InterPro"/>
</dbReference>
<evidence type="ECO:0000259" key="5">
    <source>
        <dbReference type="Pfam" id="PF04055"/>
    </source>
</evidence>
<dbReference type="Proteomes" id="UP000241472">
    <property type="component" value="Chromosome"/>
</dbReference>
<dbReference type="InterPro" id="IPR013785">
    <property type="entry name" value="Aldolase_TIM"/>
</dbReference>
<evidence type="ECO:0000256" key="2">
    <source>
        <dbReference type="ARBA" id="ARBA00022723"/>
    </source>
</evidence>
<keyword evidence="3" id="KW-0408">Iron</keyword>
<evidence type="ECO:0000256" key="3">
    <source>
        <dbReference type="ARBA" id="ARBA00023004"/>
    </source>
</evidence>
<dbReference type="InterPro" id="IPR010994">
    <property type="entry name" value="RuvA_2-like"/>
</dbReference>
<dbReference type="PANTHER" id="PTHR21180">
    <property type="entry name" value="ENDONUCLEASE/EXONUCLEASE/PHOSPHATASE FAMILY DOMAIN-CONTAINING PROTEIN 1"/>
    <property type="match status" value="1"/>
</dbReference>
<dbReference type="Gene3D" id="3.20.20.70">
    <property type="entry name" value="Aldolase class I"/>
    <property type="match status" value="1"/>
</dbReference>
<dbReference type="SUPFAM" id="SSF102114">
    <property type="entry name" value="Radical SAM enzymes"/>
    <property type="match status" value="1"/>
</dbReference>
<dbReference type="EMBL" id="CP028108">
    <property type="protein sequence ID" value="AVQ25280.1"/>
    <property type="molecule type" value="Genomic_DNA"/>
</dbReference>
<dbReference type="GO" id="GO:0046872">
    <property type="term" value="F:metal ion binding"/>
    <property type="evidence" value="ECO:0007669"/>
    <property type="project" value="UniProtKB-KW"/>
</dbReference>
<proteinExistence type="predicted"/>
<name>A0AAD0MSH3_9FUSO</name>
<keyword evidence="1" id="KW-0949">S-adenosyl-L-methionine</keyword>
<accession>A0AAD0MSH3</accession>
<evidence type="ECO:0000313" key="6">
    <source>
        <dbReference type="EMBL" id="AVQ25280.1"/>
    </source>
</evidence>
<keyword evidence="2" id="KW-0479">Metal-binding</keyword>
<feature type="domain" description="Radical SAM core" evidence="5">
    <location>
        <begin position="61"/>
        <end position="198"/>
    </location>
</feature>
<keyword evidence="4" id="KW-0411">Iron-sulfur</keyword>
<dbReference type="KEGG" id="fpei:C4N17_05960"/>
<dbReference type="GO" id="GO:0051536">
    <property type="term" value="F:iron-sulfur cluster binding"/>
    <property type="evidence" value="ECO:0007669"/>
    <property type="project" value="UniProtKB-KW"/>
</dbReference>
<gene>
    <name evidence="6" type="ORF">C4N17_05960</name>
</gene>
<dbReference type="InterPro" id="IPR023874">
    <property type="entry name" value="DNA_rSAM_put"/>
</dbReference>
<dbReference type="PANTHER" id="PTHR21180:SF9">
    <property type="entry name" value="TYPE II SECRETION SYSTEM PROTEIN K"/>
    <property type="match status" value="1"/>
</dbReference>
<dbReference type="SFLD" id="SFLDS00029">
    <property type="entry name" value="Radical_SAM"/>
    <property type="match status" value="1"/>
</dbReference>
<dbReference type="Gene3D" id="1.10.150.320">
    <property type="entry name" value="Photosystem II 12 kDa extrinsic protein"/>
    <property type="match status" value="1"/>
</dbReference>
<evidence type="ECO:0000256" key="1">
    <source>
        <dbReference type="ARBA" id="ARBA00022691"/>
    </source>
</evidence>
<sequence length="416" mass="47396">MSKSIEEKLRILSDAAKYDVSCSSSGSSRKNTNNGLGNAAINGICHSWSADGRCISLLKILMTNYCIYDCKYCINRKDNDIERAILSPDEIVKLTINFYRRNYIEGLFLSSGIIKSADYTMELMIAVAKKLRLEEKFNGYIHMKVIPGASRQLINEIGLYVDRVSVNIEFAENTALKLLAPDKKATDISTSMGLIRKNMIENAEDKKIFKSTPSFTPAGQTTQMIIGASGESDYAILARSENLYKNFDLKRVYYSGYVPVNKSGILVSTEQAVPMIREHRLYQADWLLRFYDFKADEILDEKDPFVDPLLDPKTNWAIKNSHFFPIEINKASYKDLLRVPGIGVTSAKRIVMTRKYSTIRYEHLKKLGIVIKRAKYFIVVNGEFLGFKKENPELLRNALMEKEKMVTEQLRLFNGL</sequence>
<dbReference type="SUPFAM" id="SSF47781">
    <property type="entry name" value="RuvA domain 2-like"/>
    <property type="match status" value="1"/>
</dbReference>
<dbReference type="InterPro" id="IPR058240">
    <property type="entry name" value="rSAM_sf"/>
</dbReference>
<dbReference type="NCBIfam" id="TIGR03916">
    <property type="entry name" value="rSAM_link_UDG"/>
    <property type="match status" value="1"/>
</dbReference>
<dbReference type="Pfam" id="PF12836">
    <property type="entry name" value="HHH_3"/>
    <property type="match status" value="1"/>
</dbReference>
<dbReference type="SFLD" id="SFLDG01102">
    <property type="entry name" value="Uncharacterised_Radical_SAM_Su"/>
    <property type="match status" value="1"/>
</dbReference>
<dbReference type="AlphaFoldDB" id="A0AAD0MSH3"/>
<dbReference type="InterPro" id="IPR051675">
    <property type="entry name" value="Endo/Exo/Phosphatase_dom_1"/>
</dbReference>
<protein>
    <submittedName>
        <fullName evidence="6">DNA modification/repair radical SAM protein</fullName>
    </submittedName>
</protein>
<dbReference type="CDD" id="cd01335">
    <property type="entry name" value="Radical_SAM"/>
    <property type="match status" value="1"/>
</dbReference>
<evidence type="ECO:0000256" key="4">
    <source>
        <dbReference type="ARBA" id="ARBA00023014"/>
    </source>
</evidence>
<dbReference type="InterPro" id="IPR007197">
    <property type="entry name" value="rSAM"/>
</dbReference>
<dbReference type="Pfam" id="PF04055">
    <property type="entry name" value="Radical_SAM"/>
    <property type="match status" value="1"/>
</dbReference>
<dbReference type="RefSeq" id="WP_008793263.1">
    <property type="nucleotide sequence ID" value="NZ_CABKNO010000001.1"/>
</dbReference>